<keyword evidence="14" id="KW-1185">Reference proteome</keyword>
<dbReference type="EMBL" id="VCAZ01000193">
    <property type="protein sequence ID" value="TTF11768.1"/>
    <property type="molecule type" value="Genomic_DNA"/>
</dbReference>
<evidence type="ECO:0000256" key="7">
    <source>
        <dbReference type="ARBA" id="ARBA00023125"/>
    </source>
</evidence>
<dbReference type="GO" id="GO:0090575">
    <property type="term" value="C:RNA polymerase II transcription regulator complex"/>
    <property type="evidence" value="ECO:0007669"/>
    <property type="project" value="TreeGrafter"/>
</dbReference>
<dbReference type="GO" id="GO:0000978">
    <property type="term" value="F:RNA polymerase II cis-regulatory region sequence-specific DNA binding"/>
    <property type="evidence" value="ECO:0007669"/>
    <property type="project" value="InterPro"/>
</dbReference>
<comment type="caution">
    <text evidence="13">The sequence shown here is derived from an EMBL/GenBank/DDBJ whole genome shotgun (WGS) entry which is preliminary data.</text>
</comment>
<evidence type="ECO:0000256" key="3">
    <source>
        <dbReference type="ARBA" id="ARBA00022723"/>
    </source>
</evidence>
<keyword evidence="9 11" id="KW-0539">Nucleus</keyword>
<evidence type="ECO:0000256" key="10">
    <source>
        <dbReference type="PROSITE-ProRule" id="PRU00309"/>
    </source>
</evidence>
<dbReference type="SUPFAM" id="SSF144074">
    <property type="entry name" value="E2F-DP heterodimerization region"/>
    <property type="match status" value="2"/>
</dbReference>
<evidence type="ECO:0000313" key="13">
    <source>
        <dbReference type="EMBL" id="TTF11768.1"/>
    </source>
</evidence>
<evidence type="ECO:0000259" key="12">
    <source>
        <dbReference type="PROSITE" id="PS50950"/>
    </source>
</evidence>
<name>A0A556VAK0_BAGYA</name>
<evidence type="ECO:0000256" key="9">
    <source>
        <dbReference type="ARBA" id="ARBA00023242"/>
    </source>
</evidence>
<dbReference type="OrthoDB" id="1743261at2759"/>
<dbReference type="SUPFAM" id="SSF46785">
    <property type="entry name" value="Winged helix' DNA-binding domain"/>
    <property type="match status" value="1"/>
</dbReference>
<evidence type="ECO:0000256" key="5">
    <source>
        <dbReference type="ARBA" id="ARBA00022833"/>
    </source>
</evidence>
<dbReference type="InterPro" id="IPR015633">
    <property type="entry name" value="E2F"/>
</dbReference>
<reference evidence="13 14" key="1">
    <citation type="journal article" date="2019" name="Genome Biol. Evol.">
        <title>Whole-Genome Sequencing of the Giant Devil Catfish, Bagarius yarrelli.</title>
        <authorList>
            <person name="Jiang W."/>
            <person name="Lv Y."/>
            <person name="Cheng L."/>
            <person name="Yang K."/>
            <person name="Chao B."/>
            <person name="Wang X."/>
            <person name="Li Y."/>
            <person name="Pan X."/>
            <person name="You X."/>
            <person name="Zhang Y."/>
            <person name="Yang J."/>
            <person name="Li J."/>
            <person name="Zhang X."/>
            <person name="Liu S."/>
            <person name="Sun C."/>
            <person name="Yang J."/>
            <person name="Shi Q."/>
        </authorList>
    </citation>
    <scope>NUCLEOTIDE SEQUENCE [LARGE SCALE GENOMIC DNA]</scope>
    <source>
        <strain evidence="13">JWS20170419001</strain>
        <tissue evidence="13">Muscle</tissue>
    </source>
</reference>
<dbReference type="FunFam" id="1.10.10.10:FF:000458">
    <property type="entry name" value="E2F-like (Mammalian transcription factor)"/>
    <property type="match status" value="1"/>
</dbReference>
<dbReference type="InterPro" id="IPR032198">
    <property type="entry name" value="E2F_CC-MB"/>
</dbReference>
<organism evidence="13 14">
    <name type="scientific">Bagarius yarrelli</name>
    <name type="common">Goonch</name>
    <name type="synonym">Bagrus yarrelli</name>
    <dbReference type="NCBI Taxonomy" id="175774"/>
    <lineage>
        <taxon>Eukaryota</taxon>
        <taxon>Metazoa</taxon>
        <taxon>Chordata</taxon>
        <taxon>Craniata</taxon>
        <taxon>Vertebrata</taxon>
        <taxon>Euteleostomi</taxon>
        <taxon>Actinopterygii</taxon>
        <taxon>Neopterygii</taxon>
        <taxon>Teleostei</taxon>
        <taxon>Ostariophysi</taxon>
        <taxon>Siluriformes</taxon>
        <taxon>Sisoridae</taxon>
        <taxon>Sisorinae</taxon>
        <taxon>Bagarius</taxon>
    </lineage>
</organism>
<keyword evidence="3" id="KW-0479">Metal-binding</keyword>
<dbReference type="PANTHER" id="PTHR12081:SF19">
    <property type="entry name" value="TRANSCRIPTION FACTOR E2F6"/>
    <property type="match status" value="1"/>
</dbReference>
<dbReference type="InterPro" id="IPR036388">
    <property type="entry name" value="WH-like_DNA-bd_sf"/>
</dbReference>
<comment type="similarity">
    <text evidence="2 11">Belongs to the E2F/DP family.</text>
</comment>
<dbReference type="SUPFAM" id="SSF57716">
    <property type="entry name" value="Glucocorticoid receptor-like (DNA-binding domain)"/>
    <property type="match status" value="1"/>
</dbReference>
<dbReference type="Pfam" id="PF05485">
    <property type="entry name" value="THAP"/>
    <property type="match status" value="1"/>
</dbReference>
<dbReference type="Proteomes" id="UP000319801">
    <property type="component" value="Unassembled WGS sequence"/>
</dbReference>
<dbReference type="Gene3D" id="6.10.250.540">
    <property type="match status" value="1"/>
</dbReference>
<dbReference type="SMART" id="SM00980">
    <property type="entry name" value="THAP"/>
    <property type="match status" value="1"/>
</dbReference>
<keyword evidence="4 10" id="KW-0863">Zinc-finger</keyword>
<dbReference type="InterPro" id="IPR037241">
    <property type="entry name" value="E2F-DP_heterodim"/>
</dbReference>
<keyword evidence="8 11" id="KW-0804">Transcription</keyword>
<proteinExistence type="inferred from homology"/>
<evidence type="ECO:0000256" key="8">
    <source>
        <dbReference type="ARBA" id="ARBA00023163"/>
    </source>
</evidence>
<dbReference type="PROSITE" id="PS50950">
    <property type="entry name" value="ZF_THAP"/>
    <property type="match status" value="1"/>
</dbReference>
<sequence length="360" mass="40646">MVKCVVRGCQNQSDLKPGEMLNRPRKRFFSFPADQGRVRVWLAALRETERSSTEQKICEDHFLPEHITSNGISPDAIPIMPPLEGAILGSGCWTSSVEPSEELSDPNEVVRLFHSSGVTPRSEEVKLGRLTRNFIDLLYSAPEGILDLNEATEKLGTRKRRVYDITNVLNGIKLITKKSKSKIQWVGPSPISCFKGQWRNKLKTDLLNLKTMEESLDWLIKDCAQQLFTLTDLTENAKYPYMPAGKQEALKLLVHKTVFTLAYVTHEDICRLAAFRDQTVIAIKAPEETKLEVPTPTEECIKIFLKGSRGPVHVLTCETNDSETNTQLKNGHFLTLEESRIKTTPLLTGYTPTVIFLFID</sequence>
<keyword evidence="7 10" id="KW-0238">DNA-binding</keyword>
<evidence type="ECO:0000256" key="4">
    <source>
        <dbReference type="ARBA" id="ARBA00022771"/>
    </source>
</evidence>
<keyword evidence="6 11" id="KW-0805">Transcription regulation</keyword>
<dbReference type="AlphaFoldDB" id="A0A556VAK0"/>
<evidence type="ECO:0000256" key="2">
    <source>
        <dbReference type="ARBA" id="ARBA00010940"/>
    </source>
</evidence>
<feature type="domain" description="THAP-type" evidence="12">
    <location>
        <begin position="1"/>
        <end position="81"/>
    </location>
</feature>
<dbReference type="GO" id="GO:0008270">
    <property type="term" value="F:zinc ion binding"/>
    <property type="evidence" value="ECO:0007669"/>
    <property type="project" value="UniProtKB-KW"/>
</dbReference>
<dbReference type="InterPro" id="IPR003316">
    <property type="entry name" value="E2F_WHTH_DNA-bd_dom"/>
</dbReference>
<dbReference type="GO" id="GO:0000981">
    <property type="term" value="F:DNA-binding transcription factor activity, RNA polymerase II-specific"/>
    <property type="evidence" value="ECO:0007669"/>
    <property type="project" value="TreeGrafter"/>
</dbReference>
<evidence type="ECO:0000256" key="1">
    <source>
        <dbReference type="ARBA" id="ARBA00004123"/>
    </source>
</evidence>
<accession>A0A556VAK0</accession>
<evidence type="ECO:0000313" key="14">
    <source>
        <dbReference type="Proteomes" id="UP000319801"/>
    </source>
</evidence>
<evidence type="ECO:0000256" key="6">
    <source>
        <dbReference type="ARBA" id="ARBA00023015"/>
    </source>
</evidence>
<dbReference type="CDD" id="cd14660">
    <property type="entry name" value="E2F_DD"/>
    <property type="match status" value="1"/>
</dbReference>
<dbReference type="Pfam" id="PF16421">
    <property type="entry name" value="E2F_CC-MB"/>
    <property type="match status" value="1"/>
</dbReference>
<dbReference type="InterPro" id="IPR036390">
    <property type="entry name" value="WH_DNA-bd_sf"/>
</dbReference>
<dbReference type="PANTHER" id="PTHR12081">
    <property type="entry name" value="TRANSCRIPTION FACTOR E2F"/>
    <property type="match status" value="1"/>
</dbReference>
<evidence type="ECO:0000256" key="11">
    <source>
        <dbReference type="RuleBase" id="RU003796"/>
    </source>
</evidence>
<dbReference type="Pfam" id="PF02319">
    <property type="entry name" value="WHD_E2F_TDP"/>
    <property type="match status" value="1"/>
</dbReference>
<keyword evidence="5" id="KW-0862">Zinc</keyword>
<comment type="subcellular location">
    <subcellularLocation>
        <location evidence="1 11">Nucleus</location>
    </subcellularLocation>
</comment>
<dbReference type="SMART" id="SM01372">
    <property type="entry name" value="E2F_TDP"/>
    <property type="match status" value="1"/>
</dbReference>
<dbReference type="InterPro" id="IPR006612">
    <property type="entry name" value="THAP_Znf"/>
</dbReference>
<dbReference type="Gene3D" id="1.10.10.10">
    <property type="entry name" value="Winged helix-like DNA-binding domain superfamily/Winged helix DNA-binding domain"/>
    <property type="match status" value="1"/>
</dbReference>
<dbReference type="GO" id="GO:0046983">
    <property type="term" value="F:protein dimerization activity"/>
    <property type="evidence" value="ECO:0007669"/>
    <property type="project" value="InterPro"/>
</dbReference>
<protein>
    <submittedName>
        <fullName evidence="13">Transcription factor E2F6</fullName>
    </submittedName>
</protein>
<gene>
    <name evidence="13" type="ORF">Baya_15072</name>
</gene>